<keyword evidence="3 4" id="KW-0998">Cell outer membrane</keyword>
<evidence type="ECO:0000259" key="6">
    <source>
        <dbReference type="Pfam" id="PF13360"/>
    </source>
</evidence>
<accession>A0A448GXC4</accession>
<dbReference type="InterPro" id="IPR018391">
    <property type="entry name" value="PQQ_b-propeller_rpt"/>
</dbReference>
<evidence type="ECO:0000256" key="5">
    <source>
        <dbReference type="SAM" id="SignalP"/>
    </source>
</evidence>
<dbReference type="RefSeq" id="WP_126331000.1">
    <property type="nucleotide sequence ID" value="NZ_LR134343.1"/>
</dbReference>
<dbReference type="GO" id="GO:0043165">
    <property type="term" value="P:Gram-negative-bacterium-type cell outer membrane assembly"/>
    <property type="evidence" value="ECO:0007669"/>
    <property type="project" value="UniProtKB-UniRule"/>
</dbReference>
<dbReference type="KEGG" id="mcun:NCTC10297_01385"/>
<dbReference type="InterPro" id="IPR002372">
    <property type="entry name" value="PQQ_rpt_dom"/>
</dbReference>
<dbReference type="PROSITE" id="PS51257">
    <property type="entry name" value="PROKAR_LIPOPROTEIN"/>
    <property type="match status" value="1"/>
</dbReference>
<evidence type="ECO:0000313" key="7">
    <source>
        <dbReference type="EMBL" id="VEG13422.1"/>
    </source>
</evidence>
<evidence type="ECO:0000256" key="3">
    <source>
        <dbReference type="ARBA" id="ARBA00023237"/>
    </source>
</evidence>
<dbReference type="SMART" id="SM00564">
    <property type="entry name" value="PQQ"/>
    <property type="match status" value="6"/>
</dbReference>
<dbReference type="GO" id="GO:0009279">
    <property type="term" value="C:cell outer membrane"/>
    <property type="evidence" value="ECO:0007669"/>
    <property type="project" value="UniProtKB-SubCell"/>
</dbReference>
<protein>
    <recommendedName>
        <fullName evidence="4">Outer membrane protein assembly factor BamB</fullName>
    </recommendedName>
</protein>
<dbReference type="HAMAP" id="MF_00923">
    <property type="entry name" value="OM_assembly_BamB"/>
    <property type="match status" value="1"/>
</dbReference>
<evidence type="ECO:0000256" key="2">
    <source>
        <dbReference type="ARBA" id="ARBA00023136"/>
    </source>
</evidence>
<evidence type="ECO:0000256" key="1">
    <source>
        <dbReference type="ARBA" id="ARBA00022729"/>
    </source>
</evidence>
<dbReference type="OrthoDB" id="5173551at2"/>
<gene>
    <name evidence="7" type="primary">yfgL</name>
    <name evidence="4" type="synonym">bamB</name>
    <name evidence="7" type="ORF">NCTC10297_01385</name>
</gene>
<keyword evidence="4" id="KW-0564">Palmitate</keyword>
<dbReference type="EMBL" id="LR134343">
    <property type="protein sequence ID" value="VEG13422.1"/>
    <property type="molecule type" value="Genomic_DNA"/>
</dbReference>
<dbReference type="InterPro" id="IPR011047">
    <property type="entry name" value="Quinoprotein_ADH-like_sf"/>
</dbReference>
<keyword evidence="4 7" id="KW-0449">Lipoprotein</keyword>
<reference evidence="7 8" key="1">
    <citation type="submission" date="2018-12" db="EMBL/GenBank/DDBJ databases">
        <authorList>
            <consortium name="Pathogen Informatics"/>
        </authorList>
    </citation>
    <scope>NUCLEOTIDE SEQUENCE [LARGE SCALE GENOMIC DNA]</scope>
    <source>
        <strain evidence="7 8">NCTC10297</strain>
    </source>
</reference>
<feature type="domain" description="Pyrrolo-quinoline quinone repeat" evidence="6">
    <location>
        <begin position="87"/>
        <end position="317"/>
    </location>
</feature>
<name>A0A448GXC4_9GAMM</name>
<evidence type="ECO:0000256" key="4">
    <source>
        <dbReference type="HAMAP-Rule" id="MF_00923"/>
    </source>
</evidence>
<comment type="similarity">
    <text evidence="4">Belongs to the BamB family.</text>
</comment>
<dbReference type="Gene3D" id="2.130.10.10">
    <property type="entry name" value="YVTN repeat-like/Quinoprotein amine dehydrogenase"/>
    <property type="match status" value="1"/>
</dbReference>
<dbReference type="InterPro" id="IPR017687">
    <property type="entry name" value="BamB"/>
</dbReference>
<organism evidence="7 8">
    <name type="scientific">Moraxella cuniculi</name>
    <dbReference type="NCBI Taxonomy" id="34061"/>
    <lineage>
        <taxon>Bacteria</taxon>
        <taxon>Pseudomonadati</taxon>
        <taxon>Pseudomonadota</taxon>
        <taxon>Gammaproteobacteria</taxon>
        <taxon>Moraxellales</taxon>
        <taxon>Moraxellaceae</taxon>
        <taxon>Moraxella</taxon>
    </lineage>
</organism>
<dbReference type="AlphaFoldDB" id="A0A448GXC4"/>
<dbReference type="PANTHER" id="PTHR34512:SF30">
    <property type="entry name" value="OUTER MEMBRANE PROTEIN ASSEMBLY FACTOR BAMB"/>
    <property type="match status" value="1"/>
</dbReference>
<dbReference type="PANTHER" id="PTHR34512">
    <property type="entry name" value="CELL SURFACE PROTEIN"/>
    <property type="match status" value="1"/>
</dbReference>
<keyword evidence="1 4" id="KW-0732">Signal</keyword>
<comment type="subcellular location">
    <subcellularLocation>
        <location evidence="4">Cell outer membrane</location>
        <topology evidence="4">Lipid-anchor</topology>
    </subcellularLocation>
</comment>
<sequence>MYQTFIKTALVAGLAMAMAGCGTKTIKPTERKAAKLAAIEAPMNVLSQVSSVRLDSGKAKTNKKTQSTSELQPAVTATGWIAASRGGVLAAFAGGAKLWQVQLADSVTGGVGLDSAETLAVVGLRSGQIIAVDAKTGVQRWTVNLPSASLSPALVIADKTVVSTNNGMVYALDNQTGKTIWQYATQAPNTSVRGIAKPLALDAGTILIGGADGRIHALDAATGTPVWARRIGLAMGTSELAKLRDVDGTPIVVGNHLYASSYSGQLMGFDMTTGRTMFSSTLPSTTKLTVVSNAIIGSSVNGELVAFDRITGAKLWDNNELKYRGLSNPVSLGQYIAVADKQGAVHILNAQGKIISRVDAKSGLTNLQVVQNRLYAQSVNDTVHVWQF</sequence>
<dbReference type="GO" id="GO:0051205">
    <property type="term" value="P:protein insertion into membrane"/>
    <property type="evidence" value="ECO:0007669"/>
    <property type="project" value="UniProtKB-UniRule"/>
</dbReference>
<dbReference type="Proteomes" id="UP000274100">
    <property type="component" value="Chromosome"/>
</dbReference>
<evidence type="ECO:0000313" key="8">
    <source>
        <dbReference type="Proteomes" id="UP000274100"/>
    </source>
</evidence>
<dbReference type="InterPro" id="IPR015943">
    <property type="entry name" value="WD40/YVTN_repeat-like_dom_sf"/>
</dbReference>
<feature type="chain" id="PRO_5019595441" description="Outer membrane protein assembly factor BamB" evidence="5">
    <location>
        <begin position="18"/>
        <end position="388"/>
    </location>
</feature>
<comment type="function">
    <text evidence="4">Part of the outer membrane protein assembly complex, which is involved in assembly and insertion of beta-barrel proteins into the outer membrane.</text>
</comment>
<feature type="signal peptide" evidence="5">
    <location>
        <begin position="1"/>
        <end position="17"/>
    </location>
</feature>
<keyword evidence="2 4" id="KW-0472">Membrane</keyword>
<proteinExistence type="inferred from homology"/>
<dbReference type="NCBIfam" id="TIGR03300">
    <property type="entry name" value="assembly_YfgL"/>
    <property type="match status" value="1"/>
</dbReference>
<dbReference type="Pfam" id="PF13360">
    <property type="entry name" value="PQQ_2"/>
    <property type="match status" value="1"/>
</dbReference>
<dbReference type="SUPFAM" id="SSF50998">
    <property type="entry name" value="Quinoprotein alcohol dehydrogenase-like"/>
    <property type="match status" value="1"/>
</dbReference>
<comment type="subunit">
    <text evidence="4">Part of the Bam complex.</text>
</comment>